<keyword evidence="10" id="KW-1185">Reference proteome</keyword>
<dbReference type="SUPFAM" id="SSF54534">
    <property type="entry name" value="FKBP-like"/>
    <property type="match status" value="1"/>
</dbReference>
<evidence type="ECO:0000256" key="7">
    <source>
        <dbReference type="SAM" id="SignalP"/>
    </source>
</evidence>
<sequence>MKSITFLSVLAASAVGLGAADDLKIDVTHSVQCDRKTQKGDKVAMHYKGTLGDSGKKFDASYDRGQPLQFTLGAGQVIAGFGALMSPVLWDKGLLDMCIGEKRTLTIPSELAYGDRGIGPIPPGATLIFETELVGIDGVAPPEKETGKDEAKENKEADKAGEKVIIVVLKATEAPKTFMADNR</sequence>
<dbReference type="VEuPathDB" id="FungiDB:MAN_05869"/>
<accession>A0A0B4F2Y1</accession>
<keyword evidence="7" id="KW-0732">Signal</keyword>
<dbReference type="Proteomes" id="UP000031186">
    <property type="component" value="Unassembled WGS sequence"/>
</dbReference>
<keyword evidence="4 6" id="KW-0697">Rotamase</keyword>
<dbReference type="PANTHER" id="PTHR45779">
    <property type="entry name" value="PEPTIDYLPROLYL ISOMERASE"/>
    <property type="match status" value="1"/>
</dbReference>
<dbReference type="InterPro" id="IPR046357">
    <property type="entry name" value="PPIase_dom_sf"/>
</dbReference>
<dbReference type="OrthoDB" id="1902587at2759"/>
<keyword evidence="5 6" id="KW-0413">Isomerase</keyword>
<dbReference type="HOGENOM" id="CLU_013615_8_1_1"/>
<evidence type="ECO:0000313" key="10">
    <source>
        <dbReference type="Proteomes" id="UP000031186"/>
    </source>
</evidence>
<evidence type="ECO:0000256" key="6">
    <source>
        <dbReference type="PROSITE-ProRule" id="PRU00277"/>
    </source>
</evidence>
<evidence type="ECO:0000256" key="5">
    <source>
        <dbReference type="ARBA" id="ARBA00023235"/>
    </source>
</evidence>
<dbReference type="FunFam" id="3.10.50.40:FF:000006">
    <property type="entry name" value="Peptidyl-prolyl cis-trans isomerase"/>
    <property type="match status" value="1"/>
</dbReference>
<dbReference type="InterPro" id="IPR001179">
    <property type="entry name" value="PPIase_FKBP_dom"/>
</dbReference>
<feature type="signal peptide" evidence="7">
    <location>
        <begin position="1"/>
        <end position="20"/>
    </location>
</feature>
<dbReference type="InterPro" id="IPR044609">
    <property type="entry name" value="FKBP2/11"/>
</dbReference>
<evidence type="ECO:0000259" key="8">
    <source>
        <dbReference type="PROSITE" id="PS50059"/>
    </source>
</evidence>
<comment type="function">
    <text evidence="2">PPIases accelerate the folding of proteins. It catalyzes the cis-trans isomerization of proline imidic peptide bonds in oligopeptides.</text>
</comment>
<dbReference type="EC" id="5.2.1.8" evidence="3 6"/>
<dbReference type="Pfam" id="PF00254">
    <property type="entry name" value="FKBP_C"/>
    <property type="match status" value="1"/>
</dbReference>
<evidence type="ECO:0000313" key="9">
    <source>
        <dbReference type="EMBL" id="KID64858.1"/>
    </source>
</evidence>
<comment type="caution">
    <text evidence="9">The sequence shown here is derived from an EMBL/GenBank/DDBJ whole genome shotgun (WGS) entry which is preliminary data.</text>
</comment>
<evidence type="ECO:0000256" key="2">
    <source>
        <dbReference type="ARBA" id="ARBA00002388"/>
    </source>
</evidence>
<name>A0A0B4F2Y1_METAF</name>
<comment type="catalytic activity">
    <reaction evidence="1 6">
        <text>[protein]-peptidylproline (omega=180) = [protein]-peptidylproline (omega=0)</text>
        <dbReference type="Rhea" id="RHEA:16237"/>
        <dbReference type="Rhea" id="RHEA-COMP:10747"/>
        <dbReference type="Rhea" id="RHEA-COMP:10748"/>
        <dbReference type="ChEBI" id="CHEBI:83833"/>
        <dbReference type="ChEBI" id="CHEBI:83834"/>
        <dbReference type="EC" id="5.2.1.8"/>
    </reaction>
</comment>
<dbReference type="AlphaFoldDB" id="A0A0B4F2Y1"/>
<evidence type="ECO:0000256" key="1">
    <source>
        <dbReference type="ARBA" id="ARBA00000971"/>
    </source>
</evidence>
<feature type="domain" description="PPIase FKBP-type" evidence="8">
    <location>
        <begin position="40"/>
        <end position="137"/>
    </location>
</feature>
<dbReference type="PANTHER" id="PTHR45779:SF7">
    <property type="entry name" value="PEPTIDYLPROLYL ISOMERASE"/>
    <property type="match status" value="1"/>
</dbReference>
<evidence type="ECO:0000256" key="4">
    <source>
        <dbReference type="ARBA" id="ARBA00023110"/>
    </source>
</evidence>
<dbReference type="Gene3D" id="3.10.50.40">
    <property type="match status" value="1"/>
</dbReference>
<feature type="non-terminal residue" evidence="9">
    <location>
        <position position="1"/>
    </location>
</feature>
<dbReference type="GO" id="GO:0005783">
    <property type="term" value="C:endoplasmic reticulum"/>
    <property type="evidence" value="ECO:0007669"/>
    <property type="project" value="TreeGrafter"/>
</dbReference>
<organism evidence="9 10">
    <name type="scientific">Metarhizium anisopliae (strain ARSEF 549)</name>
    <dbReference type="NCBI Taxonomy" id="3151832"/>
    <lineage>
        <taxon>Eukaryota</taxon>
        <taxon>Fungi</taxon>
        <taxon>Dikarya</taxon>
        <taxon>Ascomycota</taxon>
        <taxon>Pezizomycotina</taxon>
        <taxon>Sordariomycetes</taxon>
        <taxon>Hypocreomycetidae</taxon>
        <taxon>Hypocreales</taxon>
        <taxon>Clavicipitaceae</taxon>
        <taxon>Metarhizium</taxon>
    </lineage>
</organism>
<dbReference type="EMBL" id="AZNF01000007">
    <property type="protein sequence ID" value="KID64858.1"/>
    <property type="molecule type" value="Genomic_DNA"/>
</dbReference>
<dbReference type="PROSITE" id="PS50059">
    <property type="entry name" value="FKBP_PPIASE"/>
    <property type="match status" value="1"/>
</dbReference>
<gene>
    <name evidence="9" type="ORF">MAN_05869</name>
</gene>
<feature type="chain" id="PRO_5002087952" description="peptidylprolyl isomerase" evidence="7">
    <location>
        <begin position="21"/>
        <end position="183"/>
    </location>
</feature>
<evidence type="ECO:0000256" key="3">
    <source>
        <dbReference type="ARBA" id="ARBA00013194"/>
    </source>
</evidence>
<protein>
    <recommendedName>
        <fullName evidence="3 6">peptidylprolyl isomerase</fullName>
        <ecNumber evidence="3 6">5.2.1.8</ecNumber>
    </recommendedName>
</protein>
<dbReference type="GO" id="GO:0003755">
    <property type="term" value="F:peptidyl-prolyl cis-trans isomerase activity"/>
    <property type="evidence" value="ECO:0007669"/>
    <property type="project" value="UniProtKB-KW"/>
</dbReference>
<reference evidence="9 10" key="1">
    <citation type="journal article" date="2014" name="Proc. Natl. Acad. Sci. U.S.A.">
        <title>Trajectory and genomic determinants of fungal-pathogen speciation and host adaptation.</title>
        <authorList>
            <person name="Hu X."/>
            <person name="Xiao G."/>
            <person name="Zheng P."/>
            <person name="Shang Y."/>
            <person name="Su Y."/>
            <person name="Zhang X."/>
            <person name="Liu X."/>
            <person name="Zhan S."/>
            <person name="St Leger R.J."/>
            <person name="Wang C."/>
        </authorList>
    </citation>
    <scope>NUCLEOTIDE SEQUENCE [LARGE SCALE GENOMIC DNA]</scope>
    <source>
        <strain evidence="9 10">ARSEF 549</strain>
    </source>
</reference>
<proteinExistence type="predicted"/>